<dbReference type="RefSeq" id="WP_162337209.1">
    <property type="nucleotide sequence ID" value="NZ_JBHSRQ010000008.1"/>
</dbReference>
<evidence type="ECO:0000313" key="2">
    <source>
        <dbReference type="EMBL" id="KAF1726047.1"/>
    </source>
</evidence>
<evidence type="ECO:0000256" key="1">
    <source>
        <dbReference type="ARBA" id="ARBA00005254"/>
    </source>
</evidence>
<organism evidence="2 3">
    <name type="scientific">Pseudoxanthomonas japonensis</name>
    <dbReference type="NCBI Taxonomy" id="69284"/>
    <lineage>
        <taxon>Bacteria</taxon>
        <taxon>Pseudomonadati</taxon>
        <taxon>Pseudomonadota</taxon>
        <taxon>Gammaproteobacteria</taxon>
        <taxon>Lysobacterales</taxon>
        <taxon>Lysobacteraceae</taxon>
        <taxon>Pseudoxanthomonas</taxon>
    </lineage>
</organism>
<dbReference type="Gene3D" id="3.90.226.10">
    <property type="entry name" value="2-enoyl-CoA Hydratase, Chain A, domain 1"/>
    <property type="match status" value="1"/>
</dbReference>
<sequence>MTYENPVRLEIEAHGNTLHARIHAGSRQEFGAELALLIEELLDRVEQDPDIRAVVFSSAHAGRFISHADVKWLQEGGVQYLARQQATTPPPAPPSDYVGLDRLHGLLLRMNSIGVVFIAALEGHALGLGAEFAWACDLRVMASEDAFIGQPEVLLGIMPGGGGSQRLPRLVGTHKALVAILDGRPLTAAQALEMGAVDAVVPKADVVTKALALADHLGRRHKPSIGAIKRAVYFGTSLPLQDGIKLEAKEFLTLDVSPEGQKLMLAYQAGTDLLGDLPLYVADHYETALKEGHTPKSYD</sequence>
<dbReference type="EMBL" id="PDWW01000006">
    <property type="protein sequence ID" value="KAF1726047.1"/>
    <property type="molecule type" value="Genomic_DNA"/>
</dbReference>
<dbReference type="Pfam" id="PF00378">
    <property type="entry name" value="ECH_1"/>
    <property type="match status" value="1"/>
</dbReference>
<comment type="caution">
    <text evidence="2">The sequence shown here is derived from an EMBL/GenBank/DDBJ whole genome shotgun (WGS) entry which is preliminary data.</text>
</comment>
<keyword evidence="3" id="KW-1185">Reference proteome</keyword>
<dbReference type="CDD" id="cd06558">
    <property type="entry name" value="crotonase-like"/>
    <property type="match status" value="1"/>
</dbReference>
<gene>
    <name evidence="2" type="ORF">CSC78_07150</name>
</gene>
<comment type="similarity">
    <text evidence="1">Belongs to the enoyl-CoA hydratase/isomerase family.</text>
</comment>
<dbReference type="InterPro" id="IPR029045">
    <property type="entry name" value="ClpP/crotonase-like_dom_sf"/>
</dbReference>
<dbReference type="Proteomes" id="UP000781710">
    <property type="component" value="Unassembled WGS sequence"/>
</dbReference>
<dbReference type="SUPFAM" id="SSF52096">
    <property type="entry name" value="ClpP/crotonase"/>
    <property type="match status" value="1"/>
</dbReference>
<dbReference type="PANTHER" id="PTHR11941:SF54">
    <property type="entry name" value="ENOYL-COA HYDRATASE, MITOCHONDRIAL"/>
    <property type="match status" value="1"/>
</dbReference>
<protein>
    <submittedName>
        <fullName evidence="2">Enoyl-CoA hydratase</fullName>
    </submittedName>
</protein>
<proteinExistence type="inferred from homology"/>
<name>A0ABQ6ZJ14_9GAMM</name>
<evidence type="ECO:0000313" key="3">
    <source>
        <dbReference type="Proteomes" id="UP000781710"/>
    </source>
</evidence>
<reference evidence="2 3" key="1">
    <citation type="submission" date="2017-10" db="EMBL/GenBank/DDBJ databases">
        <title>Whole genome sequencing of members of genus Pseudoxanthomonas.</title>
        <authorList>
            <person name="Kumar S."/>
            <person name="Bansal K."/>
            <person name="Kaur A."/>
            <person name="Patil P."/>
            <person name="Sharma S."/>
            <person name="Patil P.B."/>
        </authorList>
    </citation>
    <scope>NUCLEOTIDE SEQUENCE [LARGE SCALE GENOMIC DNA]</scope>
    <source>
        <strain evidence="2 3">DSM 17109</strain>
    </source>
</reference>
<dbReference type="InterPro" id="IPR001753">
    <property type="entry name" value="Enoyl-CoA_hydra/iso"/>
</dbReference>
<accession>A0ABQ6ZJ14</accession>
<dbReference type="PANTHER" id="PTHR11941">
    <property type="entry name" value="ENOYL-COA HYDRATASE-RELATED"/>
    <property type="match status" value="1"/>
</dbReference>